<evidence type="ECO:0000313" key="5">
    <source>
        <dbReference type="EMBL" id="SNR15099.1"/>
    </source>
</evidence>
<dbReference type="GO" id="GO:0000155">
    <property type="term" value="F:phosphorelay sensor kinase activity"/>
    <property type="evidence" value="ECO:0007669"/>
    <property type="project" value="InterPro"/>
</dbReference>
<keyword evidence="3" id="KW-0472">Membrane</keyword>
<reference evidence="5 6" key="1">
    <citation type="submission" date="2017-07" db="EMBL/GenBank/DDBJ databases">
        <authorList>
            <person name="Sun Z.S."/>
            <person name="Albrecht U."/>
            <person name="Echele G."/>
            <person name="Lee C.C."/>
        </authorList>
    </citation>
    <scope>NUCLEOTIDE SEQUENCE [LARGE SCALE GENOMIC DNA]</scope>
    <source>
        <strain evidence="6">type strain: KCTC 22618</strain>
    </source>
</reference>
<dbReference type="InterPro" id="IPR019734">
    <property type="entry name" value="TPR_rpt"/>
</dbReference>
<evidence type="ECO:0000256" key="3">
    <source>
        <dbReference type="SAM" id="Phobius"/>
    </source>
</evidence>
<dbReference type="PANTHER" id="PTHR34220:SF7">
    <property type="entry name" value="SENSOR HISTIDINE KINASE YPDA"/>
    <property type="match status" value="1"/>
</dbReference>
<evidence type="ECO:0000259" key="4">
    <source>
        <dbReference type="Pfam" id="PF06580"/>
    </source>
</evidence>
<dbReference type="Pfam" id="PF13424">
    <property type="entry name" value="TPR_12"/>
    <property type="match status" value="1"/>
</dbReference>
<dbReference type="SUPFAM" id="SSF81901">
    <property type="entry name" value="HCP-like"/>
    <property type="match status" value="1"/>
</dbReference>
<dbReference type="Gene3D" id="1.25.40.10">
    <property type="entry name" value="Tetratricopeptide repeat domain"/>
    <property type="match status" value="2"/>
</dbReference>
<proteinExistence type="predicted"/>
<dbReference type="OrthoDB" id="6190788at2"/>
<dbReference type="EMBL" id="LT899436">
    <property type="protein sequence ID" value="SNR15099.1"/>
    <property type="molecule type" value="Genomic_DNA"/>
</dbReference>
<keyword evidence="3" id="KW-1133">Transmembrane helix</keyword>
<dbReference type="KEGG" id="tje:TJEJU_1365"/>
<accession>A0A238U7C0</accession>
<evidence type="ECO:0000256" key="1">
    <source>
        <dbReference type="PROSITE-ProRule" id="PRU00339"/>
    </source>
</evidence>
<dbReference type="RefSeq" id="WP_162288554.1">
    <property type="nucleotide sequence ID" value="NZ_LT899436.1"/>
</dbReference>
<dbReference type="InterPro" id="IPR036890">
    <property type="entry name" value="HATPase_C_sf"/>
</dbReference>
<dbReference type="SUPFAM" id="SSF55874">
    <property type="entry name" value="ATPase domain of HSP90 chaperone/DNA topoisomerase II/histidine kinase"/>
    <property type="match status" value="1"/>
</dbReference>
<dbReference type="InterPro" id="IPR050640">
    <property type="entry name" value="Bact_2-comp_sensor_kinase"/>
</dbReference>
<name>A0A238U7C0_9FLAO</name>
<dbReference type="PANTHER" id="PTHR34220">
    <property type="entry name" value="SENSOR HISTIDINE KINASE YPDA"/>
    <property type="match status" value="1"/>
</dbReference>
<dbReference type="SUPFAM" id="SSF48452">
    <property type="entry name" value="TPR-like"/>
    <property type="match status" value="1"/>
</dbReference>
<keyword evidence="1" id="KW-0802">TPR repeat</keyword>
<dbReference type="Gene3D" id="3.30.565.10">
    <property type="entry name" value="Histidine kinase-like ATPase, C-terminal domain"/>
    <property type="match status" value="1"/>
</dbReference>
<dbReference type="InterPro" id="IPR011990">
    <property type="entry name" value="TPR-like_helical_dom_sf"/>
</dbReference>
<feature type="coiled-coil region" evidence="2">
    <location>
        <begin position="321"/>
        <end position="359"/>
    </location>
</feature>
<sequence>MYLTSLKGQNTVSEKVENNIKTSKNFLLKNLDSAFFYSEKALSFAKETNLDTLITKAQIQKSSVYIFRNEFNKADSILTSLLSKSSPLHIEGQIWHNLATVLYRKRDLEQALKLYVKAASLTEKSQQQQLLLNTYSNIGVINAQLKNYEKAQDYLEKVVDLAEKNELLKLQILSNLANIYRENKKYTKFKKASLEAESLAIKHHINGVLGVIYSNLSLYYTDVENNYNKGLFYGKQSLDLKKKTTNKNLSLTYNNIAHTYLLKKEYQKAITYLDSALPKSNGVLKSYIYNNYKKAYTGLKNYKKALDFSELKDQTKDSLTKKKEKEKITEITEKYESDKKEQQINLLNTKNELQESKIKNQNNLLIGGIVTIFLLGTLLFLWFKNEKTKQSLQKAFLQNKLLQTQLNPHFLFHSLNNIQSYIYKNQKETSLNYLSNYSKLMRSMFENTSKDFITVREDFDAMQAYLNLQKSNFQNNVAFSIESSDEISEYLIPPMLIQPFIENALQHGIKDIENGLVSVSYHNNNDFIRVIVSDNGKGVKSKSNNQLLERYSSSDVIEERIKNLSKTHNYFIQKEIKSNSSGTTVSLLFPKKSY</sequence>
<dbReference type="Pfam" id="PF13181">
    <property type="entry name" value="TPR_8"/>
    <property type="match status" value="1"/>
</dbReference>
<feature type="transmembrane region" description="Helical" evidence="3">
    <location>
        <begin position="364"/>
        <end position="383"/>
    </location>
</feature>
<dbReference type="InterPro" id="IPR010559">
    <property type="entry name" value="Sig_transdc_His_kin_internal"/>
</dbReference>
<evidence type="ECO:0000313" key="6">
    <source>
        <dbReference type="Proteomes" id="UP000215214"/>
    </source>
</evidence>
<keyword evidence="5" id="KW-0418">Kinase</keyword>
<dbReference type="SMART" id="SM00028">
    <property type="entry name" value="TPR"/>
    <property type="match status" value="3"/>
</dbReference>
<dbReference type="Pfam" id="PF06580">
    <property type="entry name" value="His_kinase"/>
    <property type="match status" value="1"/>
</dbReference>
<dbReference type="AlphaFoldDB" id="A0A238U7C0"/>
<keyword evidence="5" id="KW-0808">Transferase</keyword>
<dbReference type="Proteomes" id="UP000215214">
    <property type="component" value="Chromosome TJEJU"/>
</dbReference>
<dbReference type="GO" id="GO:0016020">
    <property type="term" value="C:membrane"/>
    <property type="evidence" value="ECO:0007669"/>
    <property type="project" value="InterPro"/>
</dbReference>
<protein>
    <submittedName>
        <fullName evidence="5">Putative Signal transduction histidine kinase, LytS</fullName>
    </submittedName>
</protein>
<feature type="domain" description="Signal transduction histidine kinase internal region" evidence="4">
    <location>
        <begin position="398"/>
        <end position="476"/>
    </location>
</feature>
<keyword evidence="3" id="KW-0812">Transmembrane</keyword>
<keyword evidence="6" id="KW-1185">Reference proteome</keyword>
<gene>
    <name evidence="5" type="ORF">TJEJU_1365</name>
</gene>
<organism evidence="5 6">
    <name type="scientific">Tenacibaculum jejuense</name>
    <dbReference type="NCBI Taxonomy" id="584609"/>
    <lineage>
        <taxon>Bacteria</taxon>
        <taxon>Pseudomonadati</taxon>
        <taxon>Bacteroidota</taxon>
        <taxon>Flavobacteriia</taxon>
        <taxon>Flavobacteriales</taxon>
        <taxon>Flavobacteriaceae</taxon>
        <taxon>Tenacibaculum</taxon>
    </lineage>
</organism>
<keyword evidence="2" id="KW-0175">Coiled coil</keyword>
<feature type="repeat" description="TPR" evidence="1">
    <location>
        <begin position="132"/>
        <end position="165"/>
    </location>
</feature>
<feature type="repeat" description="TPR" evidence="1">
    <location>
        <begin position="92"/>
        <end position="125"/>
    </location>
</feature>
<dbReference type="PROSITE" id="PS50005">
    <property type="entry name" value="TPR"/>
    <property type="match status" value="2"/>
</dbReference>
<evidence type="ECO:0000256" key="2">
    <source>
        <dbReference type="SAM" id="Coils"/>
    </source>
</evidence>